<evidence type="ECO:0000313" key="1">
    <source>
        <dbReference type="EMBL" id="GFH56028.1"/>
    </source>
</evidence>
<proteinExistence type="predicted"/>
<comment type="caution">
    <text evidence="1">The sequence shown here is derived from an EMBL/GenBank/DDBJ whole genome shotgun (WGS) entry which is preliminary data.</text>
</comment>
<name>A0AAD3HAJ7_9STRA</name>
<organism evidence="1 2">
    <name type="scientific">Chaetoceros tenuissimus</name>
    <dbReference type="NCBI Taxonomy" id="426638"/>
    <lineage>
        <taxon>Eukaryota</taxon>
        <taxon>Sar</taxon>
        <taxon>Stramenopiles</taxon>
        <taxon>Ochrophyta</taxon>
        <taxon>Bacillariophyta</taxon>
        <taxon>Coscinodiscophyceae</taxon>
        <taxon>Chaetocerotophycidae</taxon>
        <taxon>Chaetocerotales</taxon>
        <taxon>Chaetocerotaceae</taxon>
        <taxon>Chaetoceros</taxon>
    </lineage>
</organism>
<accession>A0AAD3HAJ7</accession>
<keyword evidence="2" id="KW-1185">Reference proteome</keyword>
<reference evidence="1 2" key="1">
    <citation type="journal article" date="2021" name="Sci. Rep.">
        <title>The genome of the diatom Chaetoceros tenuissimus carries an ancient integrated fragment of an extant virus.</title>
        <authorList>
            <person name="Hongo Y."/>
            <person name="Kimura K."/>
            <person name="Takaki Y."/>
            <person name="Yoshida Y."/>
            <person name="Baba S."/>
            <person name="Kobayashi G."/>
            <person name="Nagasaki K."/>
            <person name="Hano T."/>
            <person name="Tomaru Y."/>
        </authorList>
    </citation>
    <scope>NUCLEOTIDE SEQUENCE [LARGE SCALE GENOMIC DNA]</scope>
    <source>
        <strain evidence="1 2">NIES-3715</strain>
    </source>
</reference>
<evidence type="ECO:0000313" key="2">
    <source>
        <dbReference type="Proteomes" id="UP001054902"/>
    </source>
</evidence>
<protein>
    <submittedName>
        <fullName evidence="1">Uncharacterized protein</fullName>
    </submittedName>
</protein>
<dbReference type="Proteomes" id="UP001054902">
    <property type="component" value="Unassembled WGS sequence"/>
</dbReference>
<sequence>MVTDEYLEKLNNAIPYNDRVHEGPTIEDLRGLAIKLLKKGNGPPAIADSSAPTINVIADFGTCCNQIRLLWWDSLSGTKNVSMSYCNDFLEDMGFDIPSSEKHYVWRYKESEATIHIGEANIDRALYDIGVQMVLRVMKEGLIRRIFDNRRYANENYSIFDDDRIPKNVDEGLAWNRHEEEKSLLKISDFDSPASYNKEVMRLFSIAKKKILLSTLKSRFLENATRMVSKEVHFSDTIVSDDCNCLLLSLPLEIQKRILFCLCSNKMYAENRPCHWRCNENMGCYKMKELVQFGLTSKSCH</sequence>
<dbReference type="EMBL" id="BLLK01000051">
    <property type="protein sequence ID" value="GFH56028.1"/>
    <property type="molecule type" value="Genomic_DNA"/>
</dbReference>
<gene>
    <name evidence="1" type="ORF">CTEN210_12504</name>
</gene>
<dbReference type="AlphaFoldDB" id="A0AAD3HAJ7"/>